<dbReference type="EMBL" id="CP077262">
    <property type="protein sequence ID" value="QXA46472.1"/>
    <property type="molecule type" value="Genomic_DNA"/>
</dbReference>
<reference evidence="1 2" key="1">
    <citation type="submission" date="2021-06" db="EMBL/GenBank/DDBJ databases">
        <title>FDA dAtabase for Regulatory Grade micrObial Sequences (FDA-ARGOS): Supporting development and validation of Infectious Disease Dx tests.</title>
        <authorList>
            <person name="Sproer C."/>
            <person name="Gronow S."/>
            <person name="Severitt S."/>
            <person name="Schroder I."/>
            <person name="Tallon L."/>
            <person name="Sadzewicz L."/>
            <person name="Zhao X."/>
            <person name="Boylan J."/>
            <person name="Ott S."/>
            <person name="Bowen H."/>
            <person name="Vavikolanu K."/>
            <person name="Mehta A."/>
            <person name="Aluvathingal J."/>
            <person name="Nadendla S."/>
            <person name="Lowell S."/>
            <person name="Myers T."/>
            <person name="Yan Y."/>
        </authorList>
    </citation>
    <scope>NUCLEOTIDE SEQUENCE [LARGE SCALE GENOMIC DNA]</scope>
    <source>
        <strain evidence="1 2">FDAARGOS 1424</strain>
    </source>
</reference>
<organism evidence="1 2">
    <name type="scientific">Citrobacter pasteurii</name>
    <dbReference type="NCBI Taxonomy" id="1563222"/>
    <lineage>
        <taxon>Bacteria</taxon>
        <taxon>Pseudomonadati</taxon>
        <taxon>Pseudomonadota</taxon>
        <taxon>Gammaproteobacteria</taxon>
        <taxon>Enterobacterales</taxon>
        <taxon>Enterobacteriaceae</taxon>
        <taxon>Citrobacter</taxon>
    </lineage>
</organism>
<proteinExistence type="predicted"/>
<dbReference type="Proteomes" id="UP000683579">
    <property type="component" value="Chromosome"/>
</dbReference>
<keyword evidence="2" id="KW-1185">Reference proteome</keyword>
<sequence>MSGMSDKKGALRNHWVQWTVDEITFVEQHYDQLFAREIGERLGRSANGVARIAQLSGLSRGMPPPRSEEELVLLRTHYTEGIE</sequence>
<protein>
    <submittedName>
        <fullName evidence="1">Uncharacterized protein</fullName>
    </submittedName>
</protein>
<evidence type="ECO:0000313" key="1">
    <source>
        <dbReference type="EMBL" id="QXA46472.1"/>
    </source>
</evidence>
<accession>A0ABX8KC61</accession>
<name>A0ABX8KC61_9ENTR</name>
<gene>
    <name evidence="1" type="ORF">I6L54_08880</name>
</gene>
<evidence type="ECO:0000313" key="2">
    <source>
        <dbReference type="Proteomes" id="UP000683579"/>
    </source>
</evidence>